<dbReference type="EMBL" id="BORQ01000004">
    <property type="protein sequence ID" value="GIO32293.1"/>
    <property type="molecule type" value="Genomic_DNA"/>
</dbReference>
<reference evidence="2" key="1">
    <citation type="submission" date="2021-03" db="EMBL/GenBank/DDBJ databases">
        <title>Antimicrobial resistance genes in bacteria isolated from Japanese honey, and their potential for conferring macrolide and lincosamide resistance in the American foulbrood pathogen Paenibacillus larvae.</title>
        <authorList>
            <person name="Okamoto M."/>
            <person name="Kumagai M."/>
            <person name="Kanamori H."/>
            <person name="Takamatsu D."/>
        </authorList>
    </citation>
    <scope>NUCLEOTIDE SEQUENCE</scope>
    <source>
        <strain evidence="2">J2TS6</strain>
    </source>
</reference>
<dbReference type="InterPro" id="IPR015797">
    <property type="entry name" value="NUDIX_hydrolase-like_dom_sf"/>
</dbReference>
<evidence type="ECO:0000313" key="3">
    <source>
        <dbReference type="Proteomes" id="UP000679779"/>
    </source>
</evidence>
<comment type="caution">
    <text evidence="2">The sequence shown here is derived from an EMBL/GenBank/DDBJ whole genome shotgun (WGS) entry which is preliminary data.</text>
</comment>
<dbReference type="RefSeq" id="WP_160038941.1">
    <property type="nucleotide sequence ID" value="NZ_BORQ01000004.1"/>
</dbReference>
<dbReference type="AlphaFoldDB" id="A0A920CBW2"/>
<dbReference type="SUPFAM" id="SSF55811">
    <property type="entry name" value="Nudix"/>
    <property type="match status" value="1"/>
</dbReference>
<dbReference type="GO" id="GO:0016787">
    <property type="term" value="F:hydrolase activity"/>
    <property type="evidence" value="ECO:0007669"/>
    <property type="project" value="UniProtKB-KW"/>
</dbReference>
<dbReference type="Pfam" id="PF00293">
    <property type="entry name" value="NUDIX"/>
    <property type="match status" value="1"/>
</dbReference>
<dbReference type="InterPro" id="IPR000086">
    <property type="entry name" value="NUDIX_hydrolase_dom"/>
</dbReference>
<sequence length="216" mass="24243">MSQELFDIYDEQDRKIGTAPRDEVHAKGYLHHSFHCWIVRDTPEGRFILFQKRQNTKDTFPGCFDITAAGHLSAGETVEDAVREVEEELGIPVRMDQLTSLGTIDHFATGTAGGKSFIDREKCFVYALLLNVPLTAYRLQEEEVAGLYETRLDDAIALFEGKKDSITAAGIASSREGQSAPEMVAATLSIHQFVPHKYDDYLHVFKKLKNLQPHAT</sequence>
<name>A0A920CBW2_9BACL</name>
<organism evidence="2 3">
    <name type="scientific">Paenibacillus albilobatus</name>
    <dbReference type="NCBI Taxonomy" id="2716884"/>
    <lineage>
        <taxon>Bacteria</taxon>
        <taxon>Bacillati</taxon>
        <taxon>Bacillota</taxon>
        <taxon>Bacilli</taxon>
        <taxon>Bacillales</taxon>
        <taxon>Paenibacillaceae</taxon>
        <taxon>Paenibacillus</taxon>
    </lineage>
</organism>
<dbReference type="Proteomes" id="UP000679779">
    <property type="component" value="Unassembled WGS sequence"/>
</dbReference>
<keyword evidence="3" id="KW-1185">Reference proteome</keyword>
<dbReference type="Gene3D" id="3.90.79.10">
    <property type="entry name" value="Nucleoside Triphosphate Pyrophosphohydrolase"/>
    <property type="match status" value="1"/>
</dbReference>
<evidence type="ECO:0000259" key="1">
    <source>
        <dbReference type="PROSITE" id="PS51462"/>
    </source>
</evidence>
<keyword evidence="2" id="KW-0378">Hydrolase</keyword>
<accession>A0A920CBW2</accession>
<dbReference type="PANTHER" id="PTHR10885">
    <property type="entry name" value="ISOPENTENYL-DIPHOSPHATE DELTA-ISOMERASE"/>
    <property type="match status" value="1"/>
</dbReference>
<proteinExistence type="predicted"/>
<gene>
    <name evidence="2" type="ORF">J2TS6_34340</name>
</gene>
<feature type="domain" description="Nudix hydrolase" evidence="1">
    <location>
        <begin position="29"/>
        <end position="172"/>
    </location>
</feature>
<dbReference type="PROSITE" id="PS51462">
    <property type="entry name" value="NUDIX"/>
    <property type="match status" value="1"/>
</dbReference>
<evidence type="ECO:0000313" key="2">
    <source>
        <dbReference type="EMBL" id="GIO32293.1"/>
    </source>
</evidence>
<protein>
    <submittedName>
        <fullName evidence="2">Nudix hydrolase</fullName>
    </submittedName>
</protein>
<dbReference type="PANTHER" id="PTHR10885:SF0">
    <property type="entry name" value="ISOPENTENYL-DIPHOSPHATE DELTA-ISOMERASE"/>
    <property type="match status" value="1"/>
</dbReference>
<dbReference type="CDD" id="cd04692">
    <property type="entry name" value="NUDIX_Hydrolase"/>
    <property type="match status" value="1"/>
</dbReference>